<dbReference type="Gene3D" id="3.40.30.10">
    <property type="entry name" value="Glutaredoxin"/>
    <property type="match status" value="1"/>
</dbReference>
<protein>
    <submittedName>
        <fullName evidence="2">Predicted dithiol-disulfide isomerase, DsbA family</fullName>
    </submittedName>
</protein>
<dbReference type="AlphaFoldDB" id="A0A1I2S0U3"/>
<dbReference type="GO" id="GO:0016491">
    <property type="term" value="F:oxidoreductase activity"/>
    <property type="evidence" value="ECO:0007669"/>
    <property type="project" value="InterPro"/>
</dbReference>
<dbReference type="STRING" id="341036.SAMN05660649_01697"/>
<dbReference type="PANTHER" id="PTHR13887:SF41">
    <property type="entry name" value="THIOREDOXIN SUPERFAMILY PROTEIN"/>
    <property type="match status" value="1"/>
</dbReference>
<feature type="domain" description="DSBA-like thioredoxin" evidence="1">
    <location>
        <begin position="4"/>
        <end position="162"/>
    </location>
</feature>
<proteinExistence type="predicted"/>
<dbReference type="EMBL" id="FOOX01000005">
    <property type="protein sequence ID" value="SFG45943.1"/>
    <property type="molecule type" value="Genomic_DNA"/>
</dbReference>
<dbReference type="Pfam" id="PF01323">
    <property type="entry name" value="DSBA"/>
    <property type="match status" value="1"/>
</dbReference>
<gene>
    <name evidence="2" type="ORF">SAMN05660649_01697</name>
</gene>
<accession>A0A1I2S0U3</accession>
<name>A0A1I2S0U3_9FIRM</name>
<keyword evidence="2" id="KW-0413">Isomerase</keyword>
<dbReference type="InterPro" id="IPR036249">
    <property type="entry name" value="Thioredoxin-like_sf"/>
</dbReference>
<organism evidence="2 3">
    <name type="scientific">Desulfotruncus arcticus DSM 17038</name>
    <dbReference type="NCBI Taxonomy" id="1121424"/>
    <lineage>
        <taxon>Bacteria</taxon>
        <taxon>Bacillati</taxon>
        <taxon>Bacillota</taxon>
        <taxon>Clostridia</taxon>
        <taxon>Eubacteriales</taxon>
        <taxon>Desulfallaceae</taxon>
        <taxon>Desulfotruncus</taxon>
    </lineage>
</organism>
<evidence type="ECO:0000313" key="2">
    <source>
        <dbReference type="EMBL" id="SFG45943.1"/>
    </source>
</evidence>
<keyword evidence="3" id="KW-1185">Reference proteome</keyword>
<evidence type="ECO:0000313" key="3">
    <source>
        <dbReference type="Proteomes" id="UP000199337"/>
    </source>
</evidence>
<reference evidence="3" key="1">
    <citation type="submission" date="2016-10" db="EMBL/GenBank/DDBJ databases">
        <authorList>
            <person name="Varghese N."/>
            <person name="Submissions S."/>
        </authorList>
    </citation>
    <scope>NUCLEOTIDE SEQUENCE [LARGE SCALE GENOMIC DNA]</scope>
    <source>
        <strain evidence="3">DSM 17038</strain>
    </source>
</reference>
<dbReference type="SUPFAM" id="SSF52833">
    <property type="entry name" value="Thioredoxin-like"/>
    <property type="match status" value="1"/>
</dbReference>
<dbReference type="GO" id="GO:0016853">
    <property type="term" value="F:isomerase activity"/>
    <property type="evidence" value="ECO:0007669"/>
    <property type="project" value="UniProtKB-KW"/>
</dbReference>
<dbReference type="Proteomes" id="UP000199337">
    <property type="component" value="Unassembled WGS sequence"/>
</dbReference>
<dbReference type="PANTHER" id="PTHR13887">
    <property type="entry name" value="GLUTATHIONE S-TRANSFERASE KAPPA"/>
    <property type="match status" value="1"/>
</dbReference>
<sequence length="168" mass="19048">MEKWIGFELHPETPASGVKIAELLPEIDLDLMNRNLNANGNSYGVSFKRNDFLPNTRLALEASEFARAYNKFTEFHDRTFKAYFTEGQDIGNIMVLLNLAQEIGLDKAKLEEDLNNHTYAEVVEQNRTAAVKNNVTAIPTFIIADKIRITGANPYSRFQKALEEIIKP</sequence>
<evidence type="ECO:0000259" key="1">
    <source>
        <dbReference type="Pfam" id="PF01323"/>
    </source>
</evidence>
<dbReference type="InterPro" id="IPR001853">
    <property type="entry name" value="DSBA-like_thioredoxin_dom"/>
</dbReference>